<dbReference type="Proteomes" id="UP001276150">
    <property type="component" value="Unassembled WGS sequence"/>
</dbReference>
<comment type="caution">
    <text evidence="2">The sequence shown here is derived from an EMBL/GenBank/DDBJ whole genome shotgun (WGS) entry which is preliminary data.</text>
</comment>
<dbReference type="RefSeq" id="WP_317639488.1">
    <property type="nucleotide sequence ID" value="NZ_JAPMIV010000007.1"/>
</dbReference>
<evidence type="ECO:0000313" key="2">
    <source>
        <dbReference type="EMBL" id="MDV6374169.1"/>
    </source>
</evidence>
<evidence type="ECO:0000313" key="3">
    <source>
        <dbReference type="Proteomes" id="UP001276150"/>
    </source>
</evidence>
<organism evidence="2 3">
    <name type="scientific">Deinococcus arenicola</name>
    <dbReference type="NCBI Taxonomy" id="2994950"/>
    <lineage>
        <taxon>Bacteria</taxon>
        <taxon>Thermotogati</taxon>
        <taxon>Deinococcota</taxon>
        <taxon>Deinococci</taxon>
        <taxon>Deinococcales</taxon>
        <taxon>Deinococcaceae</taxon>
        <taxon>Deinococcus</taxon>
    </lineage>
</organism>
<feature type="domain" description="Peptidase S24/S26A/S26B/S26C" evidence="1">
    <location>
        <begin position="86"/>
        <end position="204"/>
    </location>
</feature>
<proteinExistence type="predicted"/>
<keyword evidence="3" id="KW-1185">Reference proteome</keyword>
<dbReference type="InterPro" id="IPR036388">
    <property type="entry name" value="WH-like_DNA-bd_sf"/>
</dbReference>
<dbReference type="Pfam" id="PF00717">
    <property type="entry name" value="Peptidase_S24"/>
    <property type="match status" value="1"/>
</dbReference>
<dbReference type="EMBL" id="JAPMIV010000007">
    <property type="protein sequence ID" value="MDV6374169.1"/>
    <property type="molecule type" value="Genomic_DNA"/>
</dbReference>
<protein>
    <recommendedName>
        <fullName evidence="1">Peptidase S24/S26A/S26B/S26C domain-containing protein</fullName>
    </recommendedName>
</protein>
<dbReference type="SUPFAM" id="SSF46785">
    <property type="entry name" value="Winged helix' DNA-binding domain"/>
    <property type="match status" value="1"/>
</dbReference>
<sequence length="214" mass="23927">MAALLDNAPRQSDVLIRLAELEQIRVPVSASKLAQDLGLPRQSIRQYLLLLQEKGLVTYDARVRQRASVALTEAGHALTQTRMGIPIVDEVMAGQPTYDETQVLGHVTLLRDVLDLREGDFLLRVGKDSLTVAGIFEHDLMVIRPTQEEPLSGHVVLVSLPQMQTATLKRWERVGQRVSLHTDHPMDLPIVLTQEEIQIQGWMVGLIGVRNVRP</sequence>
<evidence type="ECO:0000259" key="1">
    <source>
        <dbReference type="Pfam" id="PF00717"/>
    </source>
</evidence>
<reference evidence="2 3" key="1">
    <citation type="submission" date="2022-11" db="EMBL/GenBank/DDBJ databases">
        <title>Deinococcus ZS9-10, Low Temperature and Draught-tolerating, UV-resistant Bacteria from Continental Antarctica.</title>
        <authorList>
            <person name="Cheng L."/>
        </authorList>
    </citation>
    <scope>NUCLEOTIDE SEQUENCE [LARGE SCALE GENOMIC DNA]</scope>
    <source>
        <strain evidence="2 3">ZS9-10</strain>
    </source>
</reference>
<accession>A0ABU4DP08</accession>
<dbReference type="InterPro" id="IPR036390">
    <property type="entry name" value="WH_DNA-bd_sf"/>
</dbReference>
<dbReference type="SUPFAM" id="SSF51306">
    <property type="entry name" value="LexA/Signal peptidase"/>
    <property type="match status" value="1"/>
</dbReference>
<dbReference type="InterPro" id="IPR015927">
    <property type="entry name" value="Peptidase_S24_S26A/B/C"/>
</dbReference>
<dbReference type="Gene3D" id="1.10.10.10">
    <property type="entry name" value="Winged helix-like DNA-binding domain superfamily/Winged helix DNA-binding domain"/>
    <property type="match status" value="1"/>
</dbReference>
<dbReference type="Gene3D" id="2.10.109.10">
    <property type="entry name" value="Umud Fragment, subunit A"/>
    <property type="match status" value="1"/>
</dbReference>
<dbReference type="InterPro" id="IPR036286">
    <property type="entry name" value="LexA/Signal_pep-like_sf"/>
</dbReference>
<name>A0ABU4DP08_9DEIO</name>
<gene>
    <name evidence="2" type="ORF">ORD21_06125</name>
</gene>